<keyword evidence="1" id="KW-0812">Transmembrane</keyword>
<feature type="transmembrane region" description="Helical" evidence="1">
    <location>
        <begin position="43"/>
        <end position="70"/>
    </location>
</feature>
<dbReference type="AlphaFoldDB" id="A0AAV9F5U2"/>
<keyword evidence="1" id="KW-1133">Transmembrane helix</keyword>
<evidence type="ECO:0000313" key="3">
    <source>
        <dbReference type="Proteomes" id="UP001180020"/>
    </source>
</evidence>
<comment type="caution">
    <text evidence="2">The sequence shown here is derived from an EMBL/GenBank/DDBJ whole genome shotgun (WGS) entry which is preliminary data.</text>
</comment>
<proteinExistence type="predicted"/>
<organism evidence="2 3">
    <name type="scientific">Acorus calamus</name>
    <name type="common">Sweet flag</name>
    <dbReference type="NCBI Taxonomy" id="4465"/>
    <lineage>
        <taxon>Eukaryota</taxon>
        <taxon>Viridiplantae</taxon>
        <taxon>Streptophyta</taxon>
        <taxon>Embryophyta</taxon>
        <taxon>Tracheophyta</taxon>
        <taxon>Spermatophyta</taxon>
        <taxon>Magnoliopsida</taxon>
        <taxon>Liliopsida</taxon>
        <taxon>Acoraceae</taxon>
        <taxon>Acorus</taxon>
    </lineage>
</organism>
<name>A0AAV9F5U2_ACOCL</name>
<gene>
    <name evidence="2" type="ORF">QJS10_CPA03g00996</name>
</gene>
<dbReference type="EMBL" id="JAUJYO010000003">
    <property type="protein sequence ID" value="KAK1320604.1"/>
    <property type="molecule type" value="Genomic_DNA"/>
</dbReference>
<accession>A0AAV9F5U2</accession>
<dbReference type="Proteomes" id="UP001180020">
    <property type="component" value="Unassembled WGS sequence"/>
</dbReference>
<evidence type="ECO:0000256" key="1">
    <source>
        <dbReference type="SAM" id="Phobius"/>
    </source>
</evidence>
<evidence type="ECO:0000313" key="2">
    <source>
        <dbReference type="EMBL" id="KAK1320604.1"/>
    </source>
</evidence>
<sequence length="71" mass="7840">MAEASGSPPKKGQRTAALPVIGPDGVVKRGRGRPAKGQSRLRLAWVQVIFCLLVFLRKFFFFHLCCFYGSA</sequence>
<reference evidence="2" key="1">
    <citation type="journal article" date="2023" name="Nat. Commun.">
        <title>Diploid and tetraploid genomes of Acorus and the evolution of monocots.</title>
        <authorList>
            <person name="Ma L."/>
            <person name="Liu K.W."/>
            <person name="Li Z."/>
            <person name="Hsiao Y.Y."/>
            <person name="Qi Y."/>
            <person name="Fu T."/>
            <person name="Tang G.D."/>
            <person name="Zhang D."/>
            <person name="Sun W.H."/>
            <person name="Liu D.K."/>
            <person name="Li Y."/>
            <person name="Chen G.Z."/>
            <person name="Liu X.D."/>
            <person name="Liao X.Y."/>
            <person name="Jiang Y.T."/>
            <person name="Yu X."/>
            <person name="Hao Y."/>
            <person name="Huang J."/>
            <person name="Zhao X.W."/>
            <person name="Ke S."/>
            <person name="Chen Y.Y."/>
            <person name="Wu W.L."/>
            <person name="Hsu J.L."/>
            <person name="Lin Y.F."/>
            <person name="Huang M.D."/>
            <person name="Li C.Y."/>
            <person name="Huang L."/>
            <person name="Wang Z.W."/>
            <person name="Zhao X."/>
            <person name="Zhong W.Y."/>
            <person name="Peng D.H."/>
            <person name="Ahmad S."/>
            <person name="Lan S."/>
            <person name="Zhang J.S."/>
            <person name="Tsai W.C."/>
            <person name="Van de Peer Y."/>
            <person name="Liu Z.J."/>
        </authorList>
    </citation>
    <scope>NUCLEOTIDE SEQUENCE</scope>
    <source>
        <strain evidence="2">CP</strain>
    </source>
</reference>
<keyword evidence="1" id="KW-0472">Membrane</keyword>
<keyword evidence="3" id="KW-1185">Reference proteome</keyword>
<protein>
    <submittedName>
        <fullName evidence="2">Uncharacterized protein</fullName>
    </submittedName>
</protein>
<reference evidence="2" key="2">
    <citation type="submission" date="2023-06" db="EMBL/GenBank/DDBJ databases">
        <authorList>
            <person name="Ma L."/>
            <person name="Liu K.-W."/>
            <person name="Li Z."/>
            <person name="Hsiao Y.-Y."/>
            <person name="Qi Y."/>
            <person name="Fu T."/>
            <person name="Tang G."/>
            <person name="Zhang D."/>
            <person name="Sun W.-H."/>
            <person name="Liu D.-K."/>
            <person name="Li Y."/>
            <person name="Chen G.-Z."/>
            <person name="Liu X.-D."/>
            <person name="Liao X.-Y."/>
            <person name="Jiang Y.-T."/>
            <person name="Yu X."/>
            <person name="Hao Y."/>
            <person name="Huang J."/>
            <person name="Zhao X.-W."/>
            <person name="Ke S."/>
            <person name="Chen Y.-Y."/>
            <person name="Wu W.-L."/>
            <person name="Hsu J.-L."/>
            <person name="Lin Y.-F."/>
            <person name="Huang M.-D."/>
            <person name="Li C.-Y."/>
            <person name="Huang L."/>
            <person name="Wang Z.-W."/>
            <person name="Zhao X."/>
            <person name="Zhong W.-Y."/>
            <person name="Peng D.-H."/>
            <person name="Ahmad S."/>
            <person name="Lan S."/>
            <person name="Zhang J.-S."/>
            <person name="Tsai W.-C."/>
            <person name="Van De Peer Y."/>
            <person name="Liu Z.-J."/>
        </authorList>
    </citation>
    <scope>NUCLEOTIDE SEQUENCE</scope>
    <source>
        <strain evidence="2">CP</strain>
        <tissue evidence="2">Leaves</tissue>
    </source>
</reference>